<evidence type="ECO:0000256" key="1">
    <source>
        <dbReference type="ARBA" id="ARBA00010641"/>
    </source>
</evidence>
<protein>
    <submittedName>
        <fullName evidence="7">RNA polymerase sigma factor</fullName>
    </submittedName>
</protein>
<keyword evidence="4" id="KW-0238">DNA-binding</keyword>
<dbReference type="InterPro" id="IPR039425">
    <property type="entry name" value="RNA_pol_sigma-70-like"/>
</dbReference>
<dbReference type="RefSeq" id="WP_342023090.1">
    <property type="nucleotide sequence ID" value="NZ_CP151657.1"/>
</dbReference>
<evidence type="ECO:0000256" key="4">
    <source>
        <dbReference type="ARBA" id="ARBA00023125"/>
    </source>
</evidence>
<dbReference type="Proteomes" id="UP001448858">
    <property type="component" value="Chromosome"/>
</dbReference>
<evidence type="ECO:0000256" key="5">
    <source>
        <dbReference type="ARBA" id="ARBA00023163"/>
    </source>
</evidence>
<name>A0ABZ2ZX67_9MICC</name>
<evidence type="ECO:0000259" key="6">
    <source>
        <dbReference type="Pfam" id="PF08281"/>
    </source>
</evidence>
<keyword evidence="2" id="KW-0805">Transcription regulation</keyword>
<keyword evidence="5" id="KW-0804">Transcription</keyword>
<dbReference type="PANTHER" id="PTHR43133">
    <property type="entry name" value="RNA POLYMERASE ECF-TYPE SIGMA FACTO"/>
    <property type="match status" value="1"/>
</dbReference>
<dbReference type="NCBIfam" id="TIGR02937">
    <property type="entry name" value="sigma70-ECF"/>
    <property type="match status" value="1"/>
</dbReference>
<evidence type="ECO:0000313" key="7">
    <source>
        <dbReference type="EMBL" id="WZP15429.1"/>
    </source>
</evidence>
<sequence length="188" mass="20425">MAKTLTEDVLRAAAAGEPGALRKIYNVLAPSILAYLTGKGCEDPEGLTQDVFLTVFGKLDTLTGGLSGMRTFAFSVAHARMVDDARRRERQPVLAQFHPSADVRSTVSAEETVLESGAGVAELLEGLTPRQQEVLLLRVVGDQSIEESARIMGCSVGAVKQLQSRALKILKERLEQERKEEPVHEQIA</sequence>
<dbReference type="Pfam" id="PF08281">
    <property type="entry name" value="Sigma70_r4_2"/>
    <property type="match status" value="1"/>
</dbReference>
<dbReference type="Gene3D" id="1.10.1740.10">
    <property type="match status" value="1"/>
</dbReference>
<evidence type="ECO:0000256" key="2">
    <source>
        <dbReference type="ARBA" id="ARBA00023015"/>
    </source>
</evidence>
<dbReference type="InterPro" id="IPR013324">
    <property type="entry name" value="RNA_pol_sigma_r3/r4-like"/>
</dbReference>
<dbReference type="SUPFAM" id="SSF88946">
    <property type="entry name" value="Sigma2 domain of RNA polymerase sigma factors"/>
    <property type="match status" value="1"/>
</dbReference>
<feature type="domain" description="RNA polymerase sigma factor 70 region 4 type 2" evidence="6">
    <location>
        <begin position="121"/>
        <end position="169"/>
    </location>
</feature>
<comment type="similarity">
    <text evidence="1">Belongs to the sigma-70 factor family. ECF subfamily.</text>
</comment>
<dbReference type="InterPro" id="IPR014284">
    <property type="entry name" value="RNA_pol_sigma-70_dom"/>
</dbReference>
<dbReference type="SUPFAM" id="SSF88659">
    <property type="entry name" value="Sigma3 and sigma4 domains of RNA polymerase sigma factors"/>
    <property type="match status" value="1"/>
</dbReference>
<dbReference type="PANTHER" id="PTHR43133:SF8">
    <property type="entry name" value="RNA POLYMERASE SIGMA FACTOR HI_1459-RELATED"/>
    <property type="match status" value="1"/>
</dbReference>
<evidence type="ECO:0000256" key="3">
    <source>
        <dbReference type="ARBA" id="ARBA00023082"/>
    </source>
</evidence>
<reference evidence="7 8" key="1">
    <citation type="submission" date="2024-04" db="EMBL/GenBank/DDBJ databases">
        <title>Arthrobacter sp. from Plains bison fecal sample.</title>
        <authorList>
            <person name="Ruzzini A."/>
        </authorList>
    </citation>
    <scope>NUCLEOTIDE SEQUENCE [LARGE SCALE GENOMIC DNA]</scope>
    <source>
        <strain evidence="7 8">EINP1</strain>
    </source>
</reference>
<evidence type="ECO:0000313" key="8">
    <source>
        <dbReference type="Proteomes" id="UP001448858"/>
    </source>
</evidence>
<dbReference type="InterPro" id="IPR013249">
    <property type="entry name" value="RNA_pol_sigma70_r4_t2"/>
</dbReference>
<dbReference type="InterPro" id="IPR036388">
    <property type="entry name" value="WH-like_DNA-bd_sf"/>
</dbReference>
<organism evidence="7 8">
    <name type="scientific">Arthrobacter citreus</name>
    <dbReference type="NCBI Taxonomy" id="1670"/>
    <lineage>
        <taxon>Bacteria</taxon>
        <taxon>Bacillati</taxon>
        <taxon>Actinomycetota</taxon>
        <taxon>Actinomycetes</taxon>
        <taxon>Micrococcales</taxon>
        <taxon>Micrococcaceae</taxon>
        <taxon>Arthrobacter</taxon>
    </lineage>
</organism>
<keyword evidence="8" id="KW-1185">Reference proteome</keyword>
<dbReference type="EMBL" id="CP151657">
    <property type="protein sequence ID" value="WZP15429.1"/>
    <property type="molecule type" value="Genomic_DNA"/>
</dbReference>
<dbReference type="InterPro" id="IPR013325">
    <property type="entry name" value="RNA_pol_sigma_r2"/>
</dbReference>
<accession>A0ABZ2ZX67</accession>
<dbReference type="Gene3D" id="1.10.10.10">
    <property type="entry name" value="Winged helix-like DNA-binding domain superfamily/Winged helix DNA-binding domain"/>
    <property type="match status" value="1"/>
</dbReference>
<proteinExistence type="inferred from homology"/>
<keyword evidence="3" id="KW-0731">Sigma factor</keyword>
<dbReference type="CDD" id="cd06171">
    <property type="entry name" value="Sigma70_r4"/>
    <property type="match status" value="1"/>
</dbReference>
<gene>
    <name evidence="7" type="ORF">AAE021_14880</name>
</gene>